<organism evidence="3 4">
    <name type="scientific">Limnospira maxima CS-328</name>
    <dbReference type="NCBI Taxonomy" id="513049"/>
    <lineage>
        <taxon>Bacteria</taxon>
        <taxon>Bacillati</taxon>
        <taxon>Cyanobacteriota</taxon>
        <taxon>Cyanophyceae</taxon>
        <taxon>Oscillatoriophycideae</taxon>
        <taxon>Oscillatoriales</taxon>
        <taxon>Sirenicapillariaceae</taxon>
        <taxon>Limnospira</taxon>
    </lineage>
</organism>
<evidence type="ECO:0000256" key="1">
    <source>
        <dbReference type="SAM" id="MobiDB-lite"/>
    </source>
</evidence>
<name>B5W1I9_LIMMA</name>
<protein>
    <submittedName>
        <fullName evidence="3">Putative transposase IS891/IS1136/IS1341 family</fullName>
    </submittedName>
</protein>
<comment type="caution">
    <text evidence="3">The sequence shown here is derived from an EMBL/GenBank/DDBJ whole genome shotgun (WGS) entry which is preliminary data.</text>
</comment>
<dbReference type="AlphaFoldDB" id="B5W1I9"/>
<dbReference type="Proteomes" id="UP000004061">
    <property type="component" value="Unassembled WGS sequence"/>
</dbReference>
<dbReference type="InterPro" id="IPR001959">
    <property type="entry name" value="Transposase"/>
</dbReference>
<dbReference type="EMBL" id="ABYK01000017">
    <property type="protein sequence ID" value="EDZ94599.1"/>
    <property type="molecule type" value="Genomic_DNA"/>
</dbReference>
<gene>
    <name evidence="3" type="ORF">AmaxDRAFT_2635</name>
</gene>
<reference evidence="3 4" key="1">
    <citation type="journal article" date="2011" name="Appl. Environ. Microbiol.">
        <title>Contribution of a Sodium Ion Gradient to Energy Conservation during Fermentation in the Cyanobacterium Arthrospira (Spirulina) maxima CS-328.</title>
        <authorList>
            <person name="Carrieri D."/>
            <person name="Ananyev G."/>
            <person name="Lenz O."/>
            <person name="Bryant D.A."/>
            <person name="Dismukes G.C."/>
        </authorList>
    </citation>
    <scope>NUCLEOTIDE SEQUENCE [LARGE SCALE GENOMIC DNA]</scope>
    <source>
        <strain evidence="3 4">CS-328</strain>
    </source>
</reference>
<evidence type="ECO:0000313" key="4">
    <source>
        <dbReference type="Proteomes" id="UP000004061"/>
    </source>
</evidence>
<accession>B5W1I9</accession>
<dbReference type="Pfam" id="PF01385">
    <property type="entry name" value="OrfB_IS605"/>
    <property type="match status" value="1"/>
</dbReference>
<sequence>MTSLSTITIVLEFKARVKPAQATAIEDAIRTAQFVRNKALRYWMDSQDVGKYDLSKLCKALAEEFPFAKKLNSMARQASAERAWSSISRFYDNCKKGIKPVGFPRFKKHSRSVEYKTSGWKLLGPKRITFTDGFGIGELRLLGTYDLARYDESLIKRVRLVRRADGYYVQFCIQVDVQVQSEPSQKAVGIDLGLRYFIAASDGSVVEAPQFYRKSERRLNKANREKSRKYRKGAKPQSGNYHRARNRYARKHLRVSRQRNEWAKSIAYCVIQSNDLVAYVDAKRRAEGRLECERVSTQSASSQVD</sequence>
<dbReference type="NCBIfam" id="NF040570">
    <property type="entry name" value="guided_TnpB"/>
    <property type="match status" value="1"/>
</dbReference>
<proteinExistence type="predicted"/>
<feature type="domain" description="Probable transposase IS891/IS1136/IS1341" evidence="2">
    <location>
        <begin position="170"/>
        <end position="278"/>
    </location>
</feature>
<feature type="region of interest" description="Disordered" evidence="1">
    <location>
        <begin position="221"/>
        <end position="247"/>
    </location>
</feature>
<evidence type="ECO:0000313" key="3">
    <source>
        <dbReference type="EMBL" id="EDZ94599.1"/>
    </source>
</evidence>
<dbReference type="RefSeq" id="WP_006669320.1">
    <property type="nucleotide sequence ID" value="NZ_ABYK01000017.1"/>
</dbReference>
<evidence type="ECO:0000259" key="2">
    <source>
        <dbReference type="Pfam" id="PF01385"/>
    </source>
</evidence>
<keyword evidence="4" id="KW-1185">Reference proteome</keyword>